<protein>
    <submittedName>
        <fullName evidence="1">Uncharacterized protein</fullName>
    </submittedName>
</protein>
<dbReference type="EMBL" id="GGEC01058577">
    <property type="protein sequence ID" value="MBX39061.1"/>
    <property type="molecule type" value="Transcribed_RNA"/>
</dbReference>
<sequence length="39" mass="4295">MLRKAIYVGLRSFIKDPYTLCDSGSSVFAASRGKRSVDV</sequence>
<organism evidence="1">
    <name type="scientific">Rhizophora mucronata</name>
    <name type="common">Asiatic mangrove</name>
    <dbReference type="NCBI Taxonomy" id="61149"/>
    <lineage>
        <taxon>Eukaryota</taxon>
        <taxon>Viridiplantae</taxon>
        <taxon>Streptophyta</taxon>
        <taxon>Embryophyta</taxon>
        <taxon>Tracheophyta</taxon>
        <taxon>Spermatophyta</taxon>
        <taxon>Magnoliopsida</taxon>
        <taxon>eudicotyledons</taxon>
        <taxon>Gunneridae</taxon>
        <taxon>Pentapetalae</taxon>
        <taxon>rosids</taxon>
        <taxon>fabids</taxon>
        <taxon>Malpighiales</taxon>
        <taxon>Rhizophoraceae</taxon>
        <taxon>Rhizophora</taxon>
    </lineage>
</organism>
<accession>A0A2P2N9B0</accession>
<evidence type="ECO:0000313" key="1">
    <source>
        <dbReference type="EMBL" id="MBX39061.1"/>
    </source>
</evidence>
<dbReference type="AlphaFoldDB" id="A0A2P2N9B0"/>
<reference evidence="1" key="1">
    <citation type="submission" date="2018-02" db="EMBL/GenBank/DDBJ databases">
        <title>Rhizophora mucronata_Transcriptome.</title>
        <authorList>
            <person name="Meera S.P."/>
            <person name="Sreeshan A."/>
            <person name="Augustine A."/>
        </authorList>
    </citation>
    <scope>NUCLEOTIDE SEQUENCE</scope>
    <source>
        <tissue evidence="1">Leaf</tissue>
    </source>
</reference>
<proteinExistence type="predicted"/>
<name>A0A2P2N9B0_RHIMU</name>